<dbReference type="GO" id="GO:0046872">
    <property type="term" value="F:metal ion binding"/>
    <property type="evidence" value="ECO:0007669"/>
    <property type="project" value="UniProtKB-KW"/>
</dbReference>
<evidence type="ECO:0000313" key="5">
    <source>
        <dbReference type="EMBL" id="VFS50935.1"/>
    </source>
</evidence>
<protein>
    <submittedName>
        <fullName evidence="5">sn-glycerol-3-phosphate dehydrogenase subunit C</fullName>
    </submittedName>
</protein>
<dbReference type="Proteomes" id="UP000373449">
    <property type="component" value="Unassembled WGS sequence"/>
</dbReference>
<keyword evidence="2" id="KW-0408">Iron</keyword>
<evidence type="ECO:0000259" key="4">
    <source>
        <dbReference type="Pfam" id="PF13183"/>
    </source>
</evidence>
<keyword evidence="3" id="KW-0411">Iron-sulfur</keyword>
<dbReference type="InterPro" id="IPR017896">
    <property type="entry name" value="4Fe4S_Fe-S-bd"/>
</dbReference>
<name>A0A484ZRJ2_9GAMM</name>
<dbReference type="AlphaFoldDB" id="A0A484ZRJ2"/>
<evidence type="ECO:0000256" key="3">
    <source>
        <dbReference type="ARBA" id="ARBA00023014"/>
    </source>
</evidence>
<dbReference type="PANTHER" id="PTHR32479:SF19">
    <property type="entry name" value="ANAEROBIC GLYCEROL-3-PHOSPHATE DEHYDROGENASE SUBUNIT C"/>
    <property type="match status" value="1"/>
</dbReference>
<reference evidence="5 6" key="1">
    <citation type="submission" date="2019-03" db="EMBL/GenBank/DDBJ databases">
        <authorList>
            <consortium name="Pathogen Informatics"/>
        </authorList>
    </citation>
    <scope>NUCLEOTIDE SEQUENCE [LARGE SCALE GENOMIC DNA]</scope>
    <source>
        <strain evidence="5 6">NCTC12282</strain>
    </source>
</reference>
<keyword evidence="1" id="KW-0479">Metal-binding</keyword>
<sequence length="196" mass="22198">MFKVDAVKRGTFDRTIPLAVRSAFKGAMECNGNGLCFNFDVNSPMCPSMKISANRVHSPKGRASLVREWLRLLAEQGTDPLLIEQQLTEQRISWRGLLSKTKNSWRQRQGEYDFSHEVKQSMAGCLACKACSTQCPIKIDVPAFRSRFLQLYHTRYLRPARDYLVASVESYAPVMAKAPKVFNFFIGQPWVQSLGG</sequence>
<evidence type="ECO:0000256" key="1">
    <source>
        <dbReference type="ARBA" id="ARBA00022723"/>
    </source>
</evidence>
<accession>A0A484ZRJ2</accession>
<dbReference type="InterPro" id="IPR017900">
    <property type="entry name" value="4Fe4S_Fe_S_CS"/>
</dbReference>
<evidence type="ECO:0000313" key="6">
    <source>
        <dbReference type="Proteomes" id="UP000373449"/>
    </source>
</evidence>
<dbReference type="GO" id="GO:0051536">
    <property type="term" value="F:iron-sulfur cluster binding"/>
    <property type="evidence" value="ECO:0007669"/>
    <property type="project" value="UniProtKB-KW"/>
</dbReference>
<feature type="domain" description="4Fe-4S ferredoxin-type" evidence="4">
    <location>
        <begin position="29"/>
        <end position="139"/>
    </location>
</feature>
<dbReference type="PROSITE" id="PS00198">
    <property type="entry name" value="4FE4S_FER_1"/>
    <property type="match status" value="1"/>
</dbReference>
<dbReference type="SUPFAM" id="SSF46548">
    <property type="entry name" value="alpha-helical ferredoxin"/>
    <property type="match status" value="1"/>
</dbReference>
<gene>
    <name evidence="5" type="ORF">NCTC12282_04760</name>
</gene>
<evidence type="ECO:0000256" key="2">
    <source>
        <dbReference type="ARBA" id="ARBA00023004"/>
    </source>
</evidence>
<dbReference type="PANTHER" id="PTHR32479">
    <property type="entry name" value="GLYCOLATE OXIDASE IRON-SULFUR SUBUNIT"/>
    <property type="match status" value="1"/>
</dbReference>
<proteinExistence type="predicted"/>
<dbReference type="Pfam" id="PF13183">
    <property type="entry name" value="Fer4_8"/>
    <property type="match status" value="1"/>
</dbReference>
<organism evidence="5 6">
    <name type="scientific">Budvicia aquatica</name>
    <dbReference type="NCBI Taxonomy" id="82979"/>
    <lineage>
        <taxon>Bacteria</taxon>
        <taxon>Pseudomonadati</taxon>
        <taxon>Pseudomonadota</taxon>
        <taxon>Gammaproteobacteria</taxon>
        <taxon>Enterobacterales</taxon>
        <taxon>Budviciaceae</taxon>
        <taxon>Budvicia</taxon>
    </lineage>
</organism>
<dbReference type="EMBL" id="CAADJA010000002">
    <property type="protein sequence ID" value="VFS50935.1"/>
    <property type="molecule type" value="Genomic_DNA"/>
</dbReference>